<dbReference type="EMBL" id="GBRH01261337">
    <property type="protein sequence ID" value="JAD36558.1"/>
    <property type="molecule type" value="Transcribed_RNA"/>
</dbReference>
<reference evidence="2" key="1">
    <citation type="submission" date="2014-09" db="EMBL/GenBank/DDBJ databases">
        <authorList>
            <person name="Magalhaes I.L.F."/>
            <person name="Oliveira U."/>
            <person name="Santos F.R."/>
            <person name="Vidigal T.H.D.A."/>
            <person name="Brescovit A.D."/>
            <person name="Santos A.J."/>
        </authorList>
    </citation>
    <scope>NUCLEOTIDE SEQUENCE</scope>
    <source>
        <tissue evidence="2">Shoot tissue taken approximately 20 cm above the soil surface</tissue>
    </source>
</reference>
<organism evidence="2">
    <name type="scientific">Arundo donax</name>
    <name type="common">Giant reed</name>
    <name type="synonym">Donax arundinaceus</name>
    <dbReference type="NCBI Taxonomy" id="35708"/>
    <lineage>
        <taxon>Eukaryota</taxon>
        <taxon>Viridiplantae</taxon>
        <taxon>Streptophyta</taxon>
        <taxon>Embryophyta</taxon>
        <taxon>Tracheophyta</taxon>
        <taxon>Spermatophyta</taxon>
        <taxon>Magnoliopsida</taxon>
        <taxon>Liliopsida</taxon>
        <taxon>Poales</taxon>
        <taxon>Poaceae</taxon>
        <taxon>PACMAD clade</taxon>
        <taxon>Arundinoideae</taxon>
        <taxon>Arundineae</taxon>
        <taxon>Arundo</taxon>
    </lineage>
</organism>
<evidence type="ECO:0000313" key="2">
    <source>
        <dbReference type="EMBL" id="JAD36558.1"/>
    </source>
</evidence>
<feature type="region of interest" description="Disordered" evidence="1">
    <location>
        <begin position="1"/>
        <end position="34"/>
    </location>
</feature>
<evidence type="ECO:0000256" key="1">
    <source>
        <dbReference type="SAM" id="MobiDB-lite"/>
    </source>
</evidence>
<name>A0A0A8ZFW2_ARUDO</name>
<protein>
    <submittedName>
        <fullName evidence="2">Uncharacterized protein</fullName>
    </submittedName>
</protein>
<accession>A0A0A8ZFW2</accession>
<reference evidence="2" key="2">
    <citation type="journal article" date="2015" name="Data Brief">
        <title>Shoot transcriptome of the giant reed, Arundo donax.</title>
        <authorList>
            <person name="Barrero R.A."/>
            <person name="Guerrero F.D."/>
            <person name="Moolhuijzen P."/>
            <person name="Goolsby J.A."/>
            <person name="Tidwell J."/>
            <person name="Bellgard S.E."/>
            <person name="Bellgard M.I."/>
        </authorList>
    </citation>
    <scope>NUCLEOTIDE SEQUENCE</scope>
    <source>
        <tissue evidence="2">Shoot tissue taken approximately 20 cm above the soil surface</tissue>
    </source>
</reference>
<proteinExistence type="predicted"/>
<dbReference type="AlphaFoldDB" id="A0A0A8ZFW2"/>
<sequence>MDDRVNRQVSDWWSLGPGPPTTFAGLQAQPPTGA</sequence>